<dbReference type="GO" id="GO:0016853">
    <property type="term" value="F:isomerase activity"/>
    <property type="evidence" value="ECO:0007669"/>
    <property type="project" value="UniProtKB-KW"/>
</dbReference>
<evidence type="ECO:0000256" key="3">
    <source>
        <dbReference type="ARBA" id="ARBA00023163"/>
    </source>
</evidence>
<dbReference type="InterPro" id="IPR009057">
    <property type="entry name" value="Homeodomain-like_sf"/>
</dbReference>
<feature type="DNA-binding region" description="H-T-H motif" evidence="4">
    <location>
        <begin position="32"/>
        <end position="51"/>
    </location>
</feature>
<dbReference type="Pfam" id="PF00440">
    <property type="entry name" value="TetR_N"/>
    <property type="match status" value="1"/>
</dbReference>
<gene>
    <name evidence="6" type="ORF">RR42_s0904</name>
</gene>
<dbReference type="EMBL" id="CP010537">
    <property type="protein sequence ID" value="AJG22494.1"/>
    <property type="molecule type" value="Genomic_DNA"/>
</dbReference>
<evidence type="ECO:0000256" key="2">
    <source>
        <dbReference type="ARBA" id="ARBA00023125"/>
    </source>
</evidence>
<evidence type="ECO:0000313" key="7">
    <source>
        <dbReference type="Proteomes" id="UP000031843"/>
    </source>
</evidence>
<dbReference type="SUPFAM" id="SSF48498">
    <property type="entry name" value="Tetracyclin repressor-like, C-terminal domain"/>
    <property type="match status" value="1"/>
</dbReference>
<keyword evidence="7" id="KW-1185">Reference proteome</keyword>
<dbReference type="Gene3D" id="1.10.357.10">
    <property type="entry name" value="Tetracycline Repressor, domain 2"/>
    <property type="match status" value="1"/>
</dbReference>
<dbReference type="GO" id="GO:0003677">
    <property type="term" value="F:DNA binding"/>
    <property type="evidence" value="ECO:0007669"/>
    <property type="project" value="UniProtKB-UniRule"/>
</dbReference>
<sequence length="192" mass="20829">MRYSSTHKQETREKLLNSSQAIAKKGGFDSTGVDALMGAIGLTGGAFYSHFGSKAELFAEVIQRELANSAEMLAGEDETAEDHFVKRIRSYLSSSHALHPESGCALPTLGPEIARSGPAVRASVEESAKKLQSSWKQRLDDPDAAWALIAQCVGAILLARVVETDRTRQQILASSRRFLGRSIERLGPLSKT</sequence>
<keyword evidence="2 4" id="KW-0238">DNA-binding</keyword>
<evidence type="ECO:0000256" key="1">
    <source>
        <dbReference type="ARBA" id="ARBA00023015"/>
    </source>
</evidence>
<protein>
    <submittedName>
        <fullName evidence="6">Transcriptional regulator, TetR family, in cluster with 2-hydroxychromene-2-carboxylate isomerase family protein, glutathione-dependent</fullName>
    </submittedName>
</protein>
<name>A0A0C4YKI3_9BURK</name>
<evidence type="ECO:0000259" key="5">
    <source>
        <dbReference type="PROSITE" id="PS50977"/>
    </source>
</evidence>
<dbReference type="InterPro" id="IPR036271">
    <property type="entry name" value="Tet_transcr_reg_TetR-rel_C_sf"/>
</dbReference>
<dbReference type="OrthoDB" id="9798857at2"/>
<dbReference type="Gene3D" id="1.10.10.60">
    <property type="entry name" value="Homeodomain-like"/>
    <property type="match status" value="1"/>
</dbReference>
<feature type="domain" description="HTH tetR-type" evidence="5">
    <location>
        <begin position="9"/>
        <end position="69"/>
    </location>
</feature>
<dbReference type="Proteomes" id="UP000031843">
    <property type="component" value="Chromosome secondary"/>
</dbReference>
<dbReference type="PANTHER" id="PTHR47506:SF7">
    <property type="entry name" value="TRANSCRIPTIONAL REGULATORY PROTEIN"/>
    <property type="match status" value="1"/>
</dbReference>
<organism evidence="6 7">
    <name type="scientific">Cupriavidus basilensis</name>
    <dbReference type="NCBI Taxonomy" id="68895"/>
    <lineage>
        <taxon>Bacteria</taxon>
        <taxon>Pseudomonadati</taxon>
        <taxon>Pseudomonadota</taxon>
        <taxon>Betaproteobacteria</taxon>
        <taxon>Burkholderiales</taxon>
        <taxon>Burkholderiaceae</taxon>
        <taxon>Cupriavidus</taxon>
    </lineage>
</organism>
<keyword evidence="3" id="KW-0804">Transcription</keyword>
<dbReference type="SUPFAM" id="SSF46689">
    <property type="entry name" value="Homeodomain-like"/>
    <property type="match status" value="1"/>
</dbReference>
<dbReference type="KEGG" id="cbw:RR42_s0904"/>
<dbReference type="PROSITE" id="PS50977">
    <property type="entry name" value="HTH_TETR_2"/>
    <property type="match status" value="1"/>
</dbReference>
<proteinExistence type="predicted"/>
<dbReference type="PANTHER" id="PTHR47506">
    <property type="entry name" value="TRANSCRIPTIONAL REGULATORY PROTEIN"/>
    <property type="match status" value="1"/>
</dbReference>
<dbReference type="AlphaFoldDB" id="A0A0C4YKI3"/>
<evidence type="ECO:0000313" key="6">
    <source>
        <dbReference type="EMBL" id="AJG22494.1"/>
    </source>
</evidence>
<keyword evidence="6" id="KW-0413">Isomerase</keyword>
<dbReference type="RefSeq" id="WP_043353982.1">
    <property type="nucleotide sequence ID" value="NZ_CP010537.1"/>
</dbReference>
<reference evidence="6 7" key="1">
    <citation type="journal article" date="2015" name="Genome Announc.">
        <title>Complete Genome Sequence of Cupriavidus basilensis 4G11, Isolated from the Oak Ridge Field Research Center Site.</title>
        <authorList>
            <person name="Ray J."/>
            <person name="Waters R.J."/>
            <person name="Skerker J.M."/>
            <person name="Kuehl J.V."/>
            <person name="Price M.N."/>
            <person name="Huang J."/>
            <person name="Chakraborty R."/>
            <person name="Arkin A.P."/>
            <person name="Deutschbauer A."/>
        </authorList>
    </citation>
    <scope>NUCLEOTIDE SEQUENCE [LARGE SCALE GENOMIC DNA]</scope>
    <source>
        <strain evidence="6">4G11</strain>
    </source>
</reference>
<dbReference type="InterPro" id="IPR001647">
    <property type="entry name" value="HTH_TetR"/>
</dbReference>
<accession>A0A0C4YKI3</accession>
<evidence type="ECO:0000256" key="4">
    <source>
        <dbReference type="PROSITE-ProRule" id="PRU00335"/>
    </source>
</evidence>
<keyword evidence="1" id="KW-0805">Transcription regulation</keyword>